<dbReference type="InterPro" id="IPR013320">
    <property type="entry name" value="ConA-like_dom_sf"/>
</dbReference>
<evidence type="ECO:0000313" key="6">
    <source>
        <dbReference type="Proteomes" id="UP001476282"/>
    </source>
</evidence>
<organism evidence="5 6">
    <name type="scientific">Haloferula sargassicola</name>
    <dbReference type="NCBI Taxonomy" id="490096"/>
    <lineage>
        <taxon>Bacteria</taxon>
        <taxon>Pseudomonadati</taxon>
        <taxon>Verrucomicrobiota</taxon>
        <taxon>Verrucomicrobiia</taxon>
        <taxon>Verrucomicrobiales</taxon>
        <taxon>Verrucomicrobiaceae</taxon>
        <taxon>Haloferula</taxon>
    </lineage>
</organism>
<keyword evidence="6" id="KW-1185">Reference proteome</keyword>
<keyword evidence="2" id="KW-1015">Disulfide bond</keyword>
<dbReference type="Pfam" id="PF13385">
    <property type="entry name" value="Laminin_G_3"/>
    <property type="match status" value="3"/>
</dbReference>
<feature type="domain" description="LamG-like jellyroll fold" evidence="4">
    <location>
        <begin position="607"/>
        <end position="754"/>
    </location>
</feature>
<dbReference type="SUPFAM" id="SSF49899">
    <property type="entry name" value="Concanavalin A-like lectins/glucanases"/>
    <property type="match status" value="3"/>
</dbReference>
<dbReference type="EMBL" id="BAABRI010000012">
    <property type="protein sequence ID" value="GAA5483163.1"/>
    <property type="molecule type" value="Genomic_DNA"/>
</dbReference>
<evidence type="ECO:0000259" key="4">
    <source>
        <dbReference type="SMART" id="SM00560"/>
    </source>
</evidence>
<evidence type="ECO:0000256" key="2">
    <source>
        <dbReference type="ARBA" id="ARBA00023157"/>
    </source>
</evidence>
<dbReference type="RefSeq" id="WP_353567283.1">
    <property type="nucleotide sequence ID" value="NZ_BAABRI010000012.1"/>
</dbReference>
<evidence type="ECO:0000256" key="3">
    <source>
        <dbReference type="SAM" id="SignalP"/>
    </source>
</evidence>
<protein>
    <recommendedName>
        <fullName evidence="4">LamG-like jellyroll fold domain-containing protein</fullName>
    </recommendedName>
</protein>
<feature type="chain" id="PRO_5047202196" description="LamG-like jellyroll fold domain-containing protein" evidence="3">
    <location>
        <begin position="27"/>
        <end position="821"/>
    </location>
</feature>
<evidence type="ECO:0000313" key="5">
    <source>
        <dbReference type="EMBL" id="GAA5483163.1"/>
    </source>
</evidence>
<dbReference type="SMART" id="SM00560">
    <property type="entry name" value="LamGL"/>
    <property type="match status" value="3"/>
</dbReference>
<evidence type="ECO:0000256" key="1">
    <source>
        <dbReference type="ARBA" id="ARBA00022729"/>
    </source>
</evidence>
<reference evidence="5 6" key="1">
    <citation type="submission" date="2024-02" db="EMBL/GenBank/DDBJ databases">
        <title>Haloferula sargassicola NBRC 104335.</title>
        <authorList>
            <person name="Ichikawa N."/>
            <person name="Katano-Makiyama Y."/>
            <person name="Hidaka K."/>
        </authorList>
    </citation>
    <scope>NUCLEOTIDE SEQUENCE [LARGE SCALE GENOMIC DNA]</scope>
    <source>
        <strain evidence="5 6">NBRC 104335</strain>
    </source>
</reference>
<dbReference type="PANTHER" id="PTHR47635">
    <property type="entry name" value="CUB DOMAIN-CONTAINING PROTEIN"/>
    <property type="match status" value="1"/>
</dbReference>
<name>A0ABP9UNL7_9BACT</name>
<feature type="domain" description="LamG-like jellyroll fold" evidence="4">
    <location>
        <begin position="108"/>
        <end position="249"/>
    </location>
</feature>
<keyword evidence="1 3" id="KW-0732">Signal</keyword>
<gene>
    <name evidence="5" type="ORF">Hsar01_02392</name>
</gene>
<dbReference type="InterPro" id="IPR006558">
    <property type="entry name" value="LamG-like"/>
</dbReference>
<sequence length="821" mass="85962">MKPSPGCSLTALVPVLLALWAIPAKASSYADAVLADGPLVFLPLGGAIPQSVAVNSGSLGAVLDGTHAGVGYRDFGALDAGTSTAISYADGALTTVPFHAALNPPAGESFTIEAWVRPDVNGATNAQAPLFNRRSAGNRQGWAFFQRSSTTGWNFRMYDENGGTPSIDITGGSYFIGAWSHLAVVWDGPASTATLYVDGVNVGSQSGGYVPNTEVPLGLGAYSSDNAGDNPFTGGLDEVAFYPAALTSQQINAHIDNAWTLTPEQSYATLVESDGAILHLRLDEYPPSRVVAGNLGSLGVAGNGIHFPGAIHGVAGALAGDDNPAMRYDMIDPVSTDGGYPTVLPAEEALNSESFSWEGWVRPLAEGNPNAQALVKNHEPNGDRTGWVIWQRGSNAATSPGSGYGWNLRLYNGSGNNATINLVSGNGAGGYVVGEWQHLAVTYNASTQTALIYVNGAQVATQTTTAGPYVPNGPGDVPIGLAGFPNGTENPFKGDLDEVAFYDTVLSTQQIADHHANGINASRPVPYHELIEADGPVAYYRLDEPEVAAAENLGSLGADGQGVYVNDPLPIAAPELPVFDVGQMASLFDGDKTYVELRNPEELNIAGEITLEAWVRPDPTQVQTSANIIGHGGNDNFDKELYLRIEEGNYEVGASGGKASFAIPAEDLSGDAWVHLAGTWSGGEWMLYRNGELVATGEDPDGAVAVDNANWSIGSRGRWKYGTLFPDAVDPGQLRVFSGGISSAAIYDTALSASRIEAHFAGSGGAVPQLMLSRPAGSVTLEWTEGVLQESGDLGSWSDVPGAVSPYLPDDGPIHFYRLRY</sequence>
<dbReference type="PANTHER" id="PTHR47635:SF2">
    <property type="entry name" value="LAMG-LIKE JELLYROLL FOLD DOMAIN-CONTAINING PROTEIN"/>
    <property type="match status" value="1"/>
</dbReference>
<dbReference type="Proteomes" id="UP001476282">
    <property type="component" value="Unassembled WGS sequence"/>
</dbReference>
<feature type="signal peptide" evidence="3">
    <location>
        <begin position="1"/>
        <end position="26"/>
    </location>
</feature>
<comment type="caution">
    <text evidence="5">The sequence shown here is derived from an EMBL/GenBank/DDBJ whole genome shotgun (WGS) entry which is preliminary data.</text>
</comment>
<proteinExistence type="predicted"/>
<feature type="domain" description="LamG-like jellyroll fold" evidence="4">
    <location>
        <begin position="353"/>
        <end position="509"/>
    </location>
</feature>
<accession>A0ABP9UNL7</accession>
<dbReference type="Gene3D" id="2.60.120.200">
    <property type="match status" value="3"/>
</dbReference>